<feature type="region of interest" description="Disordered" evidence="1">
    <location>
        <begin position="60"/>
        <end position="91"/>
    </location>
</feature>
<reference evidence="2 3" key="1">
    <citation type="submission" date="2016-07" db="EMBL/GenBank/DDBJ databases">
        <title>Draft genome sequence of Prauserella muralis DSM 45305, isolated from a mould-covered wall in an indoor environment.</title>
        <authorList>
            <person name="Ruckert C."/>
            <person name="Albersmeier A."/>
            <person name="Jiang C.-L."/>
            <person name="Jiang Y."/>
            <person name="Kalinowski J."/>
            <person name="Schneider O."/>
            <person name="Winkler A."/>
            <person name="Zotchev S.B."/>
        </authorList>
    </citation>
    <scope>NUCLEOTIDE SEQUENCE [LARGE SCALE GENOMIC DNA]</scope>
    <source>
        <strain evidence="2 3">DSM 45305</strain>
    </source>
</reference>
<comment type="caution">
    <text evidence="2">The sequence shown here is derived from an EMBL/GenBank/DDBJ whole genome shotgun (WGS) entry which is preliminary data.</text>
</comment>
<dbReference type="AlphaFoldDB" id="A0A2V4AFR1"/>
<proteinExistence type="predicted"/>
<dbReference type="OrthoDB" id="5194633at2"/>
<dbReference type="EMBL" id="MASW01000016">
    <property type="protein sequence ID" value="PXY16995.1"/>
    <property type="molecule type" value="Genomic_DNA"/>
</dbReference>
<dbReference type="InterPro" id="IPR009057">
    <property type="entry name" value="Homeodomain-like_sf"/>
</dbReference>
<gene>
    <name evidence="2" type="ORF">BAY60_34905</name>
</gene>
<dbReference type="SUPFAM" id="SSF46689">
    <property type="entry name" value="Homeodomain-like"/>
    <property type="match status" value="1"/>
</dbReference>
<dbReference type="Gene3D" id="1.10.357.10">
    <property type="entry name" value="Tetracycline Repressor, domain 2"/>
    <property type="match status" value="1"/>
</dbReference>
<evidence type="ECO:0000313" key="2">
    <source>
        <dbReference type="EMBL" id="PXY16995.1"/>
    </source>
</evidence>
<name>A0A2V4AFR1_9PSEU</name>
<dbReference type="Proteomes" id="UP000249915">
    <property type="component" value="Unassembled WGS sequence"/>
</dbReference>
<sequence length="142" mass="16334">MSTRSLPSEDQVRAAAEELLAAQREGGAYPTVTALAKRFDLNRTTFYRHFAAAAEAMLDAAQQQHTDERKRHRPVRSDDDRDRALRRLRNENDNLRKHVEIYEEHLRMLTTENARLRDQLQRQAGVTDLAGRRPPTTRGGNT</sequence>
<keyword evidence="3" id="KW-1185">Reference proteome</keyword>
<evidence type="ECO:0000256" key="1">
    <source>
        <dbReference type="SAM" id="MobiDB-lite"/>
    </source>
</evidence>
<feature type="compositionally biased region" description="Basic and acidic residues" evidence="1">
    <location>
        <begin position="65"/>
        <end position="91"/>
    </location>
</feature>
<accession>A0A2V4AFR1</accession>
<evidence type="ECO:0000313" key="3">
    <source>
        <dbReference type="Proteomes" id="UP000249915"/>
    </source>
</evidence>
<feature type="region of interest" description="Disordered" evidence="1">
    <location>
        <begin position="118"/>
        <end position="142"/>
    </location>
</feature>
<organism evidence="2 3">
    <name type="scientific">Prauserella muralis</name>
    <dbReference type="NCBI Taxonomy" id="588067"/>
    <lineage>
        <taxon>Bacteria</taxon>
        <taxon>Bacillati</taxon>
        <taxon>Actinomycetota</taxon>
        <taxon>Actinomycetes</taxon>
        <taxon>Pseudonocardiales</taxon>
        <taxon>Pseudonocardiaceae</taxon>
        <taxon>Prauserella</taxon>
    </lineage>
</organism>
<protein>
    <submittedName>
        <fullName evidence="2">Uncharacterized protein</fullName>
    </submittedName>
</protein>
<dbReference type="RefSeq" id="WP_112285752.1">
    <property type="nucleotide sequence ID" value="NZ_MASW01000016.1"/>
</dbReference>